<keyword evidence="6" id="KW-1185">Reference proteome</keyword>
<protein>
    <recommendedName>
        <fullName evidence="4">Glycosyltransferase N-terminal domain-containing protein</fullName>
    </recommendedName>
</protein>
<dbReference type="PANTHER" id="PTHR11926">
    <property type="entry name" value="GLUCOSYL/GLUCURONOSYL TRANSFERASES"/>
    <property type="match status" value="1"/>
</dbReference>
<dbReference type="GO" id="GO:0032787">
    <property type="term" value="P:monocarboxylic acid metabolic process"/>
    <property type="evidence" value="ECO:0007669"/>
    <property type="project" value="UniProtKB-ARBA"/>
</dbReference>
<dbReference type="SUPFAM" id="SSF53756">
    <property type="entry name" value="UDP-Glycosyltransferase/glycogen phosphorylase"/>
    <property type="match status" value="2"/>
</dbReference>
<dbReference type="FunFam" id="3.40.50.2000:FF:000019">
    <property type="entry name" value="Glycosyltransferase"/>
    <property type="match status" value="2"/>
</dbReference>
<comment type="caution">
    <text evidence="5">The sequence shown here is derived from an EMBL/GenBank/DDBJ whole genome shotgun (WGS) entry which is preliminary data.</text>
</comment>
<dbReference type="AlphaFoldDB" id="A0A835JCV4"/>
<evidence type="ECO:0000256" key="3">
    <source>
        <dbReference type="ARBA" id="ARBA00022679"/>
    </source>
</evidence>
<feature type="domain" description="Glycosyltransferase N-terminal" evidence="4">
    <location>
        <begin position="7"/>
        <end position="42"/>
    </location>
</feature>
<dbReference type="PANTHER" id="PTHR11926:SF1526">
    <property type="entry name" value="GLYCOSYLTRANSFERASE"/>
    <property type="match status" value="1"/>
</dbReference>
<keyword evidence="2" id="KW-0328">Glycosyltransferase</keyword>
<organism evidence="5 6">
    <name type="scientific">Salix dunnii</name>
    <dbReference type="NCBI Taxonomy" id="1413687"/>
    <lineage>
        <taxon>Eukaryota</taxon>
        <taxon>Viridiplantae</taxon>
        <taxon>Streptophyta</taxon>
        <taxon>Embryophyta</taxon>
        <taxon>Tracheophyta</taxon>
        <taxon>Spermatophyta</taxon>
        <taxon>Magnoliopsida</taxon>
        <taxon>eudicotyledons</taxon>
        <taxon>Gunneridae</taxon>
        <taxon>Pentapetalae</taxon>
        <taxon>rosids</taxon>
        <taxon>fabids</taxon>
        <taxon>Malpighiales</taxon>
        <taxon>Salicaceae</taxon>
        <taxon>Saliceae</taxon>
        <taxon>Salix</taxon>
    </lineage>
</organism>
<feature type="domain" description="Glycosyltransferase N-terminal" evidence="4">
    <location>
        <begin position="486"/>
        <end position="521"/>
    </location>
</feature>
<dbReference type="OrthoDB" id="5835829at2759"/>
<gene>
    <name evidence="5" type="ORF">SADUNF_Sadunf15G0063900</name>
</gene>
<dbReference type="InterPro" id="IPR002213">
    <property type="entry name" value="UDP_glucos_trans"/>
</dbReference>
<dbReference type="CDD" id="cd03784">
    <property type="entry name" value="GT1_Gtf-like"/>
    <property type="match status" value="2"/>
</dbReference>
<dbReference type="FunFam" id="3.40.50.2000:FF:000057">
    <property type="entry name" value="Glycosyltransferase"/>
    <property type="match status" value="2"/>
</dbReference>
<evidence type="ECO:0000256" key="2">
    <source>
        <dbReference type="ARBA" id="ARBA00022676"/>
    </source>
</evidence>
<accession>A0A835JCV4</accession>
<comment type="similarity">
    <text evidence="1">Belongs to the UDP-glycosyltransferase family.</text>
</comment>
<name>A0A835JCV4_9ROSI</name>
<reference evidence="5 6" key="1">
    <citation type="submission" date="2020-10" db="EMBL/GenBank/DDBJ databases">
        <title>Plant Genome Project.</title>
        <authorList>
            <person name="Zhang R.-G."/>
        </authorList>
    </citation>
    <scope>NUCLEOTIDE SEQUENCE [LARGE SCALE GENOMIC DNA]</scope>
    <source>
        <strain evidence="5">FAFU-HL-1</strain>
        <tissue evidence="5">Leaf</tissue>
    </source>
</reference>
<dbReference type="Pfam" id="PF26168">
    <property type="entry name" value="Glyco_transf_N"/>
    <property type="match status" value="2"/>
</dbReference>
<dbReference type="Pfam" id="PF00201">
    <property type="entry name" value="UDPGT"/>
    <property type="match status" value="2"/>
</dbReference>
<evidence type="ECO:0000259" key="4">
    <source>
        <dbReference type="Pfam" id="PF26168"/>
    </source>
</evidence>
<proteinExistence type="inferred from homology"/>
<evidence type="ECO:0000313" key="5">
    <source>
        <dbReference type="EMBL" id="KAF9667828.1"/>
    </source>
</evidence>
<evidence type="ECO:0000313" key="6">
    <source>
        <dbReference type="Proteomes" id="UP000657918"/>
    </source>
</evidence>
<keyword evidence="3" id="KW-0808">Transferase</keyword>
<dbReference type="GO" id="GO:0080043">
    <property type="term" value="F:quercetin 3-O-glucosyltransferase activity"/>
    <property type="evidence" value="ECO:0007669"/>
    <property type="project" value="TreeGrafter"/>
</dbReference>
<evidence type="ECO:0000256" key="1">
    <source>
        <dbReference type="ARBA" id="ARBA00009995"/>
    </source>
</evidence>
<dbReference type="GO" id="GO:0080044">
    <property type="term" value="F:quercetin 7-O-glucosyltransferase activity"/>
    <property type="evidence" value="ECO:0007669"/>
    <property type="project" value="TreeGrafter"/>
</dbReference>
<sequence length="933" mass="103111">MDNQKSHVVVLPYPAQGHINPLLQFAKRLASKGVKATLATTYYTVDSIDSPTVGVEPISDGFDEGGFKQASSLDAYLESFKTVGSRTLTELIFKFKASGSPVNCIVYDSMLPWTLDVAKDLGINAAVFMTTSASVCSMYWQIDLGLLSFPLKQQTEIVSLPGLPPLGRCDLPSFLAEPASQTAYLEVIMEKFQSLDEDDWVFCNSFEDLEIELVKAMRGKWPLLTVGPMVPSAYLDQQIDGDRAYGASLWKPESSQCFTWLDTKPPGSVIYVSFGSMGNISAEQVEEIAWGLKASNRPFLWVVKESENKLPIEFLNSVGETGIVVSWCNQLEVLAHQAIGCFVTHCGWNSTLEGLGLGVPMVCVTQRSDQPMNAKFVEDVWKVGVRSKEDEVGIVKREELDRCIREVMDGESGEEIKRNANKWRELAKSAVSVSGTSDMNINEFVVKLQEGKKGGFFTRKKNTNQSCHEPPPQQKQIKEMDNQKSHVVVLPFPAQGHINPLLQFAKRLASKGVKATLATTYYTVDSIDSPTVGVEPISDGFDEGGFKQASSLDAYLDSFKTVGSRTLTELIFKLEASGSPVNCIVYDSMLSWTLDVARDSGINAAVFLTTSASVCSMYWQIDLGLLSFPLKQQAETVSLPGLPPLGRCDLPSFLAEPASQTANLEVMMEKFHILNEDDWVFCNSFEDLEIELVKAMRGKWPLLTVGPMVPSAYLDQQMDGDRAYGASLWKPKSSQCFTWLDTKPPGSVIYVSFGSMGSISAEQVEEIAWGLKASNRPFLWVVKESENKLPIEFLNSVGETGIVVSWCNQLEVLAHQAIGCFVTHCGWNSTLEGLGLGVPMVCVTQRSDQPMNAKFVEDLWKVGVRSKKDEVGIVKREELDRCIREVMDGENAEEIKRNANKWRELAKSAVSAGGTSDMNINEFVLKLQERKKG</sequence>
<dbReference type="Gene3D" id="3.40.50.2000">
    <property type="entry name" value="Glycogen Phosphorylase B"/>
    <property type="match status" value="4"/>
</dbReference>
<dbReference type="Proteomes" id="UP000657918">
    <property type="component" value="Unassembled WGS sequence"/>
</dbReference>
<dbReference type="InterPro" id="IPR058980">
    <property type="entry name" value="Glyco_transf_N"/>
</dbReference>
<dbReference type="EMBL" id="JADGMS010000015">
    <property type="protein sequence ID" value="KAF9667828.1"/>
    <property type="molecule type" value="Genomic_DNA"/>
</dbReference>